<dbReference type="PANTHER" id="PTHR32305:SF15">
    <property type="entry name" value="PROTEIN RHSA-RELATED"/>
    <property type="match status" value="1"/>
</dbReference>
<accession>A0ABD4B9N5</accession>
<sequence length="93" mass="10637">MNEVEQNLRFQGQYFDVQTGLHYNTFRYYDPEIGRFITQDPIGLEGGFNLYQYAHNPAAWIDPWGLSELLGLVNEAHALLDPTAQKFKTTALG</sequence>
<dbReference type="AlphaFoldDB" id="A0ABD4B9N5"/>
<gene>
    <name evidence="1" type="ORF">ALO55_05625</name>
</gene>
<feature type="non-terminal residue" evidence="1">
    <location>
        <position position="93"/>
    </location>
</feature>
<protein>
    <submittedName>
        <fullName evidence="1">Cell-wall associated Rhs family protein with YD-repeats and PAAR motif</fullName>
    </submittedName>
</protein>
<dbReference type="PRINTS" id="PR00394">
    <property type="entry name" value="RHSPROTEIN"/>
</dbReference>
<reference evidence="1 2" key="1">
    <citation type="submission" date="2015-09" db="EMBL/GenBank/DDBJ databases">
        <title>Genome announcement of multiple Pseudomonas syringae strains.</title>
        <authorList>
            <person name="Thakur S."/>
            <person name="Wang P.W."/>
            <person name="Gong Y."/>
            <person name="Weir B.S."/>
            <person name="Guttman D.S."/>
        </authorList>
    </citation>
    <scope>NUCLEOTIDE SEQUENCE [LARGE SCALE GENOMIC DNA]</scope>
    <source>
        <strain evidence="1 2">ICMP2740</strain>
    </source>
</reference>
<dbReference type="EMBL" id="LJQZ01000246">
    <property type="protein sequence ID" value="KPY11662.1"/>
    <property type="molecule type" value="Genomic_DNA"/>
</dbReference>
<organism evidence="1 2">
    <name type="scientific">Pseudomonas savastanoi pv. phaseolicola</name>
    <name type="common">Pseudomonas syringae pv. phaseolicola</name>
    <dbReference type="NCBI Taxonomy" id="319"/>
    <lineage>
        <taxon>Bacteria</taxon>
        <taxon>Pseudomonadati</taxon>
        <taxon>Pseudomonadota</taxon>
        <taxon>Gammaproteobacteria</taxon>
        <taxon>Pseudomonadales</taxon>
        <taxon>Pseudomonadaceae</taxon>
        <taxon>Pseudomonas</taxon>
    </lineage>
</organism>
<dbReference type="InterPro" id="IPR050708">
    <property type="entry name" value="T6SS_VgrG/RHS"/>
</dbReference>
<dbReference type="Gene3D" id="2.180.10.10">
    <property type="entry name" value="RHS repeat-associated core"/>
    <property type="match status" value="1"/>
</dbReference>
<dbReference type="InterPro" id="IPR022385">
    <property type="entry name" value="Rhs_assc_core"/>
</dbReference>
<evidence type="ECO:0000313" key="1">
    <source>
        <dbReference type="EMBL" id="KPY11662.1"/>
    </source>
</evidence>
<name>A0ABD4B9N5_PSESH</name>
<dbReference type="PANTHER" id="PTHR32305">
    <property type="match status" value="1"/>
</dbReference>
<proteinExistence type="predicted"/>
<evidence type="ECO:0000313" key="2">
    <source>
        <dbReference type="Proteomes" id="UP000050396"/>
    </source>
</evidence>
<dbReference type="NCBIfam" id="TIGR03696">
    <property type="entry name" value="Rhs_assc_core"/>
    <property type="match status" value="1"/>
</dbReference>
<dbReference type="Proteomes" id="UP000050396">
    <property type="component" value="Unassembled WGS sequence"/>
</dbReference>
<comment type="caution">
    <text evidence="1">The sequence shown here is derived from an EMBL/GenBank/DDBJ whole genome shotgun (WGS) entry which is preliminary data.</text>
</comment>